<evidence type="ECO:0000313" key="1">
    <source>
        <dbReference type="EMBL" id="MED6253385.1"/>
    </source>
</evidence>
<evidence type="ECO:0008006" key="3">
    <source>
        <dbReference type="Google" id="ProtNLM"/>
    </source>
</evidence>
<protein>
    <recommendedName>
        <fullName evidence="3">Peptidase A2 domain-containing protein</fullName>
    </recommendedName>
</protein>
<sequence length="127" mass="14206">MTARKCQVKLVMRAEATIASRQCPAKGKQCLKFRKYNHFAKTCRSKTHYPQKTGHRELNFVGEAQDDYESELFVDTVMAAEEDEEDSAYADIALGPENAKLTLKLDTGAQASVMPIKDFVGLSPTHH</sequence>
<dbReference type="Proteomes" id="UP001345963">
    <property type="component" value="Unassembled WGS sequence"/>
</dbReference>
<reference evidence="1 2" key="1">
    <citation type="submission" date="2021-07" db="EMBL/GenBank/DDBJ databases">
        <authorList>
            <person name="Palmer J.M."/>
        </authorList>
    </citation>
    <scope>NUCLEOTIDE SEQUENCE [LARGE SCALE GENOMIC DNA]</scope>
    <source>
        <strain evidence="1 2">AT_MEX2019</strain>
        <tissue evidence="1">Muscle</tissue>
    </source>
</reference>
<comment type="caution">
    <text evidence="1">The sequence shown here is derived from an EMBL/GenBank/DDBJ whole genome shotgun (WGS) entry which is preliminary data.</text>
</comment>
<accession>A0ABU7BTH7</accession>
<organism evidence="1 2">
    <name type="scientific">Ataeniobius toweri</name>
    <dbReference type="NCBI Taxonomy" id="208326"/>
    <lineage>
        <taxon>Eukaryota</taxon>
        <taxon>Metazoa</taxon>
        <taxon>Chordata</taxon>
        <taxon>Craniata</taxon>
        <taxon>Vertebrata</taxon>
        <taxon>Euteleostomi</taxon>
        <taxon>Actinopterygii</taxon>
        <taxon>Neopterygii</taxon>
        <taxon>Teleostei</taxon>
        <taxon>Neoteleostei</taxon>
        <taxon>Acanthomorphata</taxon>
        <taxon>Ovalentaria</taxon>
        <taxon>Atherinomorphae</taxon>
        <taxon>Cyprinodontiformes</taxon>
        <taxon>Goodeidae</taxon>
        <taxon>Ataeniobius</taxon>
    </lineage>
</organism>
<evidence type="ECO:0000313" key="2">
    <source>
        <dbReference type="Proteomes" id="UP001345963"/>
    </source>
</evidence>
<name>A0ABU7BTH7_9TELE</name>
<proteinExistence type="predicted"/>
<keyword evidence="2" id="KW-1185">Reference proteome</keyword>
<dbReference type="EMBL" id="JAHUTI010066021">
    <property type="protein sequence ID" value="MED6253385.1"/>
    <property type="molecule type" value="Genomic_DNA"/>
</dbReference>
<gene>
    <name evidence="1" type="ORF">ATANTOWER_028142</name>
</gene>